<reference evidence="18 19" key="1">
    <citation type="journal article" date="2022" name="G3 (Bethesda)">
        <title>Evaluating Illumina-, Nanopore-, and PacBio-based genome assembly strategies with the bald notothen, Trematomus borchgrevinki.</title>
        <authorList>
            <person name="Rayamajhi N."/>
            <person name="Cheng C.C."/>
            <person name="Catchen J.M."/>
        </authorList>
    </citation>
    <scope>NUCLEOTIDE SEQUENCE [LARGE SCALE GENOMIC DNA]</scope>
    <source>
        <strain evidence="18">AGRC-2024</strain>
    </source>
</reference>
<keyword evidence="9" id="KW-0547">Nucleotide-binding</keyword>
<dbReference type="Pfam" id="PF01966">
    <property type="entry name" value="HD"/>
    <property type="match status" value="1"/>
</dbReference>
<evidence type="ECO:0000259" key="17">
    <source>
        <dbReference type="PROSITE" id="PS51831"/>
    </source>
</evidence>
<proteinExistence type="inferred from homology"/>
<dbReference type="Proteomes" id="UP001619887">
    <property type="component" value="Unassembled WGS sequence"/>
</dbReference>
<sequence length="626" mass="71923">MASEDYGEMSREDICEYLKEKGLGKWADKFKGKSVIKLRDLKNDGFMSGMGIHPPEDRQEILDSILKIWPSAPKVFNDPIHGHMELHPLLVNIIDTPQFQRLRYIKQLGAGYFVYPGASHNRFEHSIGVGYLAGELVKALKEKQPELNINDRDILCVQIAGLCHDLGHGPFSHLFDQMFIPKATRTAKMEDWKHEDASVDMFDHLVESNEDLKWRMKACGLNLSEDLDLDLDLVFIKEMIQPPAAQEESSPQWPYKGRPEEKSFLYDIVANKRSGIDVDKFDYFARDSYHLGIKNNFDHGRFIKFARVCEVGGQKQKHICTRDKEVNNLYDLFHTRYSLHRRAYQHNVVKIIEYMIAEAFLKADKYIQFEGSKEKKSTLSEATGDKEADTKLKGQQKPPCADKQSQIEGSKRRKLNLSTATGDKEADTKLTGQQNPPCADKQSQIEGSKRRKLNLSTAIDDMEAYTKLTDCVFYQILNSTGTERDLIKAREILKEVVDRKHYRFLGEIKYEGIPTKDEISQFKKELAAALPFPQEGAPADGLTKEDFVVLPVTMDYGKKGKDPIDSMYFYNKNNPDQTFKIKREEVSKLLPVQFSETLFRVYSKKIDPKRLEAARGHFEKLKILKN</sequence>
<dbReference type="AlphaFoldDB" id="A0ABD2HFL8"/>
<keyword evidence="8" id="KW-0051">Antiviral defense</keyword>
<evidence type="ECO:0000256" key="8">
    <source>
        <dbReference type="ARBA" id="ARBA00023118"/>
    </source>
</evidence>
<dbReference type="GO" id="GO:0003824">
    <property type="term" value="F:catalytic activity"/>
    <property type="evidence" value="ECO:0007669"/>
    <property type="project" value="UniProtKB-KW"/>
</dbReference>
<keyword evidence="6" id="KW-0235">DNA replication</keyword>
<gene>
    <name evidence="18" type="ORF">OYC64_000948</name>
</gene>
<dbReference type="GO" id="GO:0005694">
    <property type="term" value="C:chromosome"/>
    <property type="evidence" value="ECO:0007669"/>
    <property type="project" value="UniProtKB-SubCell"/>
</dbReference>
<dbReference type="InterPro" id="IPR013761">
    <property type="entry name" value="SAM/pointed_sf"/>
</dbReference>
<keyword evidence="7" id="KW-0227">DNA damage</keyword>
<evidence type="ECO:0000256" key="16">
    <source>
        <dbReference type="SAM" id="MobiDB-lite"/>
    </source>
</evidence>
<evidence type="ECO:0000256" key="4">
    <source>
        <dbReference type="ARBA" id="ARBA00022454"/>
    </source>
</evidence>
<keyword evidence="9" id="KW-0342">GTP-binding</keyword>
<dbReference type="GO" id="GO:0006281">
    <property type="term" value="P:DNA repair"/>
    <property type="evidence" value="ECO:0007669"/>
    <property type="project" value="UniProtKB-KW"/>
</dbReference>
<comment type="catalytic activity">
    <reaction evidence="11">
        <text>dCTP + H2O = 2'-deoxycytidine + triphosphate + H(+)</text>
        <dbReference type="Rhea" id="RHEA:80083"/>
        <dbReference type="ChEBI" id="CHEBI:15377"/>
        <dbReference type="ChEBI" id="CHEBI:15378"/>
        <dbReference type="ChEBI" id="CHEBI:15698"/>
        <dbReference type="ChEBI" id="CHEBI:18036"/>
        <dbReference type="ChEBI" id="CHEBI:61481"/>
    </reaction>
    <physiologicalReaction direction="left-to-right" evidence="11">
        <dbReference type="Rhea" id="RHEA:80084"/>
    </physiologicalReaction>
</comment>
<dbReference type="PANTHER" id="PTHR11373:SF4">
    <property type="entry name" value="DEOXYNUCLEOSIDE TRIPHOSPHATE TRIPHOSPHOHYDROLASE SAMHD1"/>
    <property type="match status" value="1"/>
</dbReference>
<evidence type="ECO:0000256" key="11">
    <source>
        <dbReference type="ARBA" id="ARBA00047701"/>
    </source>
</evidence>
<comment type="similarity">
    <text evidence="2">Belongs to the SAMHD1 family.</text>
</comment>
<comment type="catalytic activity">
    <reaction evidence="13">
        <text>a 2'-deoxyribonucleoside 5'-triphosphate + H2O = a 2'-deoxyribonucleoside + triphosphate + H(+)</text>
        <dbReference type="Rhea" id="RHEA:46148"/>
        <dbReference type="ChEBI" id="CHEBI:15377"/>
        <dbReference type="ChEBI" id="CHEBI:15378"/>
        <dbReference type="ChEBI" id="CHEBI:18036"/>
        <dbReference type="ChEBI" id="CHEBI:18274"/>
        <dbReference type="ChEBI" id="CHEBI:61560"/>
    </reaction>
    <physiologicalReaction direction="left-to-right" evidence="13">
        <dbReference type="Rhea" id="RHEA:46149"/>
    </physiologicalReaction>
</comment>
<comment type="caution">
    <text evidence="18">The sequence shown here is derived from an EMBL/GenBank/DDBJ whole genome shotgun (WGS) entry which is preliminary data.</text>
</comment>
<dbReference type="EMBL" id="JBIYXZ010002070">
    <property type="protein sequence ID" value="KAL3064817.1"/>
    <property type="molecule type" value="Genomic_DNA"/>
</dbReference>
<dbReference type="InterPro" id="IPR006674">
    <property type="entry name" value="HD_domain"/>
</dbReference>
<evidence type="ECO:0000256" key="6">
    <source>
        <dbReference type="ARBA" id="ARBA00022705"/>
    </source>
</evidence>
<dbReference type="GO" id="GO:0051607">
    <property type="term" value="P:defense response to virus"/>
    <property type="evidence" value="ECO:0007669"/>
    <property type="project" value="UniProtKB-KW"/>
</dbReference>
<dbReference type="CDD" id="cd00077">
    <property type="entry name" value="HDc"/>
    <property type="match status" value="1"/>
</dbReference>
<evidence type="ECO:0000256" key="1">
    <source>
        <dbReference type="ARBA" id="ARBA00004286"/>
    </source>
</evidence>
<evidence type="ECO:0000256" key="5">
    <source>
        <dbReference type="ARBA" id="ARBA00022533"/>
    </source>
</evidence>
<evidence type="ECO:0000313" key="19">
    <source>
        <dbReference type="Proteomes" id="UP001619887"/>
    </source>
</evidence>
<dbReference type="Gene3D" id="1.10.3210.10">
    <property type="entry name" value="Hypothetical protein af1432"/>
    <property type="match status" value="2"/>
</dbReference>
<protein>
    <recommendedName>
        <fullName evidence="3">Deoxynucleoside triphosphate triphosphohydrolase SAMHD1</fullName>
    </recommendedName>
</protein>
<accession>A0ABD2HFL8</accession>
<evidence type="ECO:0000256" key="12">
    <source>
        <dbReference type="ARBA" id="ARBA00047812"/>
    </source>
</evidence>
<evidence type="ECO:0000256" key="2">
    <source>
        <dbReference type="ARBA" id="ARBA00005776"/>
    </source>
</evidence>
<dbReference type="SUPFAM" id="SSF109604">
    <property type="entry name" value="HD-domain/PDEase-like"/>
    <property type="match status" value="1"/>
</dbReference>
<keyword evidence="4" id="KW-0158">Chromosome</keyword>
<dbReference type="InterPro" id="IPR003607">
    <property type="entry name" value="HD/PDEase_dom"/>
</dbReference>
<keyword evidence="10" id="KW-0234">DNA repair</keyword>
<keyword evidence="19" id="KW-1185">Reference proteome</keyword>
<feature type="compositionally biased region" description="Basic and acidic residues" evidence="16">
    <location>
        <begin position="377"/>
        <end position="392"/>
    </location>
</feature>
<dbReference type="PROSITE" id="PS51831">
    <property type="entry name" value="HD"/>
    <property type="match status" value="1"/>
</dbReference>
<feature type="region of interest" description="Disordered" evidence="16">
    <location>
        <begin position="377"/>
        <end position="447"/>
    </location>
</feature>
<dbReference type="SMART" id="SM00471">
    <property type="entry name" value="HDc"/>
    <property type="match status" value="1"/>
</dbReference>
<dbReference type="PANTHER" id="PTHR11373">
    <property type="entry name" value="DEOXYNUCLEOSIDE TRIPHOSPHATE TRIPHOSPHOHYDROLASE"/>
    <property type="match status" value="1"/>
</dbReference>
<keyword evidence="5" id="KW-0021">Allosteric enzyme</keyword>
<reference evidence="18 19" key="2">
    <citation type="journal article" date="2024" name="G3 (Bethesda)">
        <title>The genome of the cryopelagic Antarctic bald notothen, Trematomus borchgrevinki.</title>
        <authorList>
            <person name="Rayamajhi N."/>
            <person name="Rivera-Colon A.G."/>
            <person name="Minhas B.F."/>
            <person name="Cheng C.C."/>
            <person name="Catchen J.M."/>
        </authorList>
    </citation>
    <scope>NUCLEOTIDE SEQUENCE [LARGE SCALE GENOMIC DNA]</scope>
    <source>
        <strain evidence="18">AGRC-2024</strain>
    </source>
</reference>
<evidence type="ECO:0000256" key="13">
    <source>
        <dbReference type="ARBA" id="ARBA00048183"/>
    </source>
</evidence>
<feature type="domain" description="HD" evidence="17">
    <location>
        <begin position="122"/>
        <end position="284"/>
    </location>
</feature>
<evidence type="ECO:0000256" key="3">
    <source>
        <dbReference type="ARBA" id="ARBA00020285"/>
    </source>
</evidence>
<feature type="compositionally biased region" description="Polar residues" evidence="16">
    <location>
        <begin position="430"/>
        <end position="446"/>
    </location>
</feature>
<dbReference type="GO" id="GO:0005525">
    <property type="term" value="F:GTP binding"/>
    <property type="evidence" value="ECO:0007669"/>
    <property type="project" value="UniProtKB-KW"/>
</dbReference>
<name>A0ABD2HFL8_PAGBO</name>
<evidence type="ECO:0000256" key="10">
    <source>
        <dbReference type="ARBA" id="ARBA00023204"/>
    </source>
</evidence>
<comment type="catalytic activity">
    <reaction evidence="14">
        <text>dGTP + H2O = 2'-deoxyguanosine + triphosphate + H(+)</text>
        <dbReference type="Rhea" id="RHEA:15193"/>
        <dbReference type="ChEBI" id="CHEBI:15377"/>
        <dbReference type="ChEBI" id="CHEBI:15378"/>
        <dbReference type="ChEBI" id="CHEBI:17172"/>
        <dbReference type="ChEBI" id="CHEBI:18036"/>
        <dbReference type="ChEBI" id="CHEBI:61429"/>
    </reaction>
    <physiologicalReaction direction="left-to-right" evidence="14">
        <dbReference type="Rhea" id="RHEA:15194"/>
    </physiologicalReaction>
</comment>
<dbReference type="SUPFAM" id="SSF47769">
    <property type="entry name" value="SAM/Pointed domain"/>
    <property type="match status" value="1"/>
</dbReference>
<comment type="catalytic activity">
    <reaction evidence="12">
        <text>dATP + H2O = 2'-deoxyadenosine + triphosphate + H(+)</text>
        <dbReference type="Rhea" id="RHEA:67648"/>
        <dbReference type="ChEBI" id="CHEBI:15377"/>
        <dbReference type="ChEBI" id="CHEBI:15378"/>
        <dbReference type="ChEBI" id="CHEBI:17256"/>
        <dbReference type="ChEBI" id="CHEBI:18036"/>
        <dbReference type="ChEBI" id="CHEBI:61404"/>
    </reaction>
    <physiologicalReaction direction="left-to-right" evidence="12">
        <dbReference type="Rhea" id="RHEA:67649"/>
    </physiologicalReaction>
</comment>
<evidence type="ECO:0000256" key="15">
    <source>
        <dbReference type="ARBA" id="ARBA00049451"/>
    </source>
</evidence>
<dbReference type="GO" id="GO:0006260">
    <property type="term" value="P:DNA replication"/>
    <property type="evidence" value="ECO:0007669"/>
    <property type="project" value="UniProtKB-KW"/>
</dbReference>
<dbReference type="Gene3D" id="3.30.70.2760">
    <property type="match status" value="1"/>
</dbReference>
<dbReference type="InterPro" id="IPR050135">
    <property type="entry name" value="dGTPase-like"/>
</dbReference>
<comment type="catalytic activity">
    <reaction evidence="15">
        <text>dTTP + H2O = thymidine + triphosphate + H(+)</text>
        <dbReference type="Rhea" id="RHEA:80079"/>
        <dbReference type="ChEBI" id="CHEBI:15377"/>
        <dbReference type="ChEBI" id="CHEBI:15378"/>
        <dbReference type="ChEBI" id="CHEBI:17748"/>
        <dbReference type="ChEBI" id="CHEBI:18036"/>
        <dbReference type="ChEBI" id="CHEBI:37568"/>
    </reaction>
    <physiologicalReaction direction="left-to-right" evidence="15">
        <dbReference type="Rhea" id="RHEA:80080"/>
    </physiologicalReaction>
</comment>
<comment type="subcellular location">
    <subcellularLocation>
        <location evidence="1">Chromosome</location>
    </subcellularLocation>
</comment>
<evidence type="ECO:0000256" key="7">
    <source>
        <dbReference type="ARBA" id="ARBA00022763"/>
    </source>
</evidence>
<evidence type="ECO:0000313" key="18">
    <source>
        <dbReference type="EMBL" id="KAL3064817.1"/>
    </source>
</evidence>
<evidence type="ECO:0000256" key="9">
    <source>
        <dbReference type="ARBA" id="ARBA00023134"/>
    </source>
</evidence>
<evidence type="ECO:0000256" key="14">
    <source>
        <dbReference type="ARBA" id="ARBA00049174"/>
    </source>
</evidence>
<organism evidence="18 19">
    <name type="scientific">Pagothenia borchgrevinki</name>
    <name type="common">Bald rockcod</name>
    <name type="synonym">Trematomus borchgrevinki</name>
    <dbReference type="NCBI Taxonomy" id="8213"/>
    <lineage>
        <taxon>Eukaryota</taxon>
        <taxon>Metazoa</taxon>
        <taxon>Chordata</taxon>
        <taxon>Craniata</taxon>
        <taxon>Vertebrata</taxon>
        <taxon>Euteleostomi</taxon>
        <taxon>Actinopterygii</taxon>
        <taxon>Neopterygii</taxon>
        <taxon>Teleostei</taxon>
        <taxon>Neoteleostei</taxon>
        <taxon>Acanthomorphata</taxon>
        <taxon>Eupercaria</taxon>
        <taxon>Perciformes</taxon>
        <taxon>Notothenioidei</taxon>
        <taxon>Nototheniidae</taxon>
        <taxon>Pagothenia</taxon>
    </lineage>
</organism>